<name>A0A8X6YRC5_9ARAC</name>
<gene>
    <name evidence="1" type="ORF">TNIN_379391</name>
</gene>
<keyword evidence="2" id="KW-1185">Reference proteome</keyword>
<evidence type="ECO:0000313" key="2">
    <source>
        <dbReference type="Proteomes" id="UP000886998"/>
    </source>
</evidence>
<proteinExistence type="predicted"/>
<dbReference type="AlphaFoldDB" id="A0A8X6YRC5"/>
<comment type="caution">
    <text evidence="1">The sequence shown here is derived from an EMBL/GenBank/DDBJ whole genome shotgun (WGS) entry which is preliminary data.</text>
</comment>
<organism evidence="1 2">
    <name type="scientific">Trichonephila inaurata madagascariensis</name>
    <dbReference type="NCBI Taxonomy" id="2747483"/>
    <lineage>
        <taxon>Eukaryota</taxon>
        <taxon>Metazoa</taxon>
        <taxon>Ecdysozoa</taxon>
        <taxon>Arthropoda</taxon>
        <taxon>Chelicerata</taxon>
        <taxon>Arachnida</taxon>
        <taxon>Araneae</taxon>
        <taxon>Araneomorphae</taxon>
        <taxon>Entelegynae</taxon>
        <taxon>Araneoidea</taxon>
        <taxon>Nephilidae</taxon>
        <taxon>Trichonephila</taxon>
        <taxon>Trichonephila inaurata</taxon>
    </lineage>
</organism>
<reference evidence="1" key="1">
    <citation type="submission" date="2020-08" db="EMBL/GenBank/DDBJ databases">
        <title>Multicomponent nature underlies the extraordinary mechanical properties of spider dragline silk.</title>
        <authorList>
            <person name="Kono N."/>
            <person name="Nakamura H."/>
            <person name="Mori M."/>
            <person name="Yoshida Y."/>
            <person name="Ohtoshi R."/>
            <person name="Malay A.D."/>
            <person name="Moran D.A.P."/>
            <person name="Tomita M."/>
            <person name="Numata K."/>
            <person name="Arakawa K."/>
        </authorList>
    </citation>
    <scope>NUCLEOTIDE SEQUENCE</scope>
</reference>
<protein>
    <submittedName>
        <fullName evidence="1">Uncharacterized protein</fullName>
    </submittedName>
</protein>
<accession>A0A8X6YRC5</accession>
<dbReference type="Proteomes" id="UP000886998">
    <property type="component" value="Unassembled WGS sequence"/>
</dbReference>
<dbReference type="EMBL" id="BMAV01022647">
    <property type="protein sequence ID" value="GFY77771.1"/>
    <property type="molecule type" value="Genomic_DNA"/>
</dbReference>
<evidence type="ECO:0000313" key="1">
    <source>
        <dbReference type="EMBL" id="GFY77771.1"/>
    </source>
</evidence>
<sequence length="119" mass="13397">MRTLCGFLYSLRASQHNYPQTRQHLSEIRIIFPGWQQEVQIGLGKDKARLIGSHWAEPSGMVRIANVNAHLGPNGLLPFNQLLFVQQIQTEFTVQIDKYGIVRVGIVFVHESPASSGGW</sequence>